<evidence type="ECO:0000313" key="2">
    <source>
        <dbReference type="Proteomes" id="UP001234297"/>
    </source>
</evidence>
<proteinExistence type="predicted"/>
<comment type="caution">
    <text evidence="1">The sequence shown here is derived from an EMBL/GenBank/DDBJ whole genome shotgun (WGS) entry which is preliminary data.</text>
</comment>
<protein>
    <submittedName>
        <fullName evidence="1">Uncharacterized protein</fullName>
    </submittedName>
</protein>
<sequence>MLNSIFVKDYIAQAASQNPTKVKLISCSLALMCSVDQNIAAHHHGRAVEFRGSPTLGTLGRGSTRSGFWSCTAWLRFGALMDIDSPPSDHNLLPLSPQDRIVSRLVKGGVPEEKLDQLHRGLVSFAKENKAVLLQLVSAILPSDEEVSEILQAVELGGSVRGPSLKDHYKESIAWLQWLMFEEDPHTSLTNLAKLGVSQRGVCGAVWGKKDIAYRCRTCEHDPTCAICVSCFQNGNHKDHDYSIIYTGGGCCDCGDVTAWKREGFCSKHKGAEQIQPLPEEIANSVEPVLDALLVYWRDTLFATESTIRGSPRESNHTNLQGEAANTLSSVVVEMLLNFCNYSESLLAFVSRRMLPSVGLLDVLARSERFLRKKVVKKLHELLLKLLGEPIFKYAFAKAFINYYPTIVNETIKEGKDSAFETYQLLSTFSVQIFTVPTLTPRLVRELNLLDMLLGCLADLFRSCVGEGSLQVNKWADFYETTIRLLEDIRYVMSHVEVRKYVVHELSDISRTWAELLTIVQGMDPQKRVTGLHVEDENDNMHMPFVLGHFLGNIHSLLAAGAFAVDDPDEMTGSTFSCMDIQDLDDSDKRHAKVGRLSQESSVCSTTCRTSWLDRSQLSDTGADAGKCPPVPYSVSRLIFECLRAIESWLRLDTAQGRLRNSSSPFSKTSTKKKTLFKIKRGRSNMRSSDTYTTGGRVATSSGFYWKLEFDSSSVNANLESEVSAELAQSDDSIDTEDMDSASMEAACAMELDGLGLLSTKDWQELRYDVSSEDISFHIPLHRFLSLLLQKALERSYKESGLTSAISGVPLSGQFHDFFGQVLEGCHPHGFSAFVMEHPLQLRVFCAQVHAGMWRKNGEVAVSSCEWYRSVRWWEQGLEFDLFLLQCCAALAPPDLFVKRIQERFGLSNYHSLSLERPNEYEPVLVQEMLTLIIQIVKERRFCGLSTAENLRRELVYKLAVGDATHSQLVKALPNGLSKSDELQKTVDSLAVYSNPSGIKQGKYSLRKAYWKELDLYHPRWNSRDLQIAEERYLRFCKVSALTVQLPRWTKIFYPLNAISRIATCKEVLQIIRTVLFYAVFSDRSSASRSPDGVLLTSLHLLSLALDICSIDHSSANACDREDSFPILTYASEEIYVGVVSVANAWKRQSMLSLLVALMRKYRKETEHSLVEASQCDFASLIENLLKKLVELNSGCMAELQRLAPDVVGSLLQHPSSSSIQSPVSASGAAERKAKARERQAAILEKMRTEQAKFIASVNSTPNSESDLSQSEVSIAGDDHVSEEAASVVCCLCRDPDSRSPLSFLVLLQKSRLTSFLERGPPSWDEVHSSDKDYFSIISNEMTDPSGNSALSTGPETIPSAHLVELVQNTMNVLMHYGQPTDADAVLDFIKARLPAIRNIQLPNASYDTCMDIVSSPETTEEDIYRSIQRAIHGTILDSKDDWKHPISCDEAFAENRSNKCAVLGEYIASLSREASRQPPASGSGPVHGGNVSSKSTIRHLPFDGFGPTDCDGIHVSSCGHAVHQECRDRYLSSLRQRFIRRIVFEGGHVVDPDQGELLCPVCRRLANSVLPSLPQESRNLGKQLILLDDSSSSMTGSSSTIDSDNHALYLPLSVCLLRSSANVVGKSRFGKTSSLLKGSTRAFLDPIFHALCNMYYPERYDSLLASGRASQSLILWDTLRYSLISTEIAARDGKSRTSSGGLKSLYKGVESSSGFLLSLLLQVSQATRGQNSLQVLLRFRGLQLFSGSICSGVSVDESFTGGQGGSIVSILKLIDNGANFPDIQFWRRAADPILAHDPFSSLMWVLFCLPIPFLSSMESFISLVHLFYVVCVIQALIACLLNRQFDISELQIDDHVIQEIHKIMGESVVAWQFFVSKYIDSSCHPKDMIRRFTHPYLRRCALLWKLLKSSTAVPFSAGAHGLESSSPQLSLAALEGANRLSVELKEITPFKLMHLPQLYQDLLQRYIKQQCPECKNVPDEPALCLLCGRLCSPSWKSCCRENGCQSHAMACGAGIGVFLLIRRTTILLQRSARQAPWPSLYLDMFGEEDIDMHRGKPLYLNEERYAALTHMVASHGLDQTLIISFIAKMLFGFAHLEII</sequence>
<keyword evidence="2" id="KW-1185">Reference proteome</keyword>
<reference evidence="1 2" key="1">
    <citation type="journal article" date="2022" name="Hortic Res">
        <title>A haplotype resolved chromosomal level avocado genome allows analysis of novel avocado genes.</title>
        <authorList>
            <person name="Nath O."/>
            <person name="Fletcher S.J."/>
            <person name="Hayward A."/>
            <person name="Shaw L.M."/>
            <person name="Masouleh A.K."/>
            <person name="Furtado A."/>
            <person name="Henry R.J."/>
            <person name="Mitter N."/>
        </authorList>
    </citation>
    <scope>NUCLEOTIDE SEQUENCE [LARGE SCALE GENOMIC DNA]</scope>
    <source>
        <strain evidence="2">cv. Hass</strain>
    </source>
</reference>
<name>A0ACC2M9G6_PERAE</name>
<evidence type="ECO:0000313" key="1">
    <source>
        <dbReference type="EMBL" id="KAJ8642354.1"/>
    </source>
</evidence>
<gene>
    <name evidence="1" type="ORF">MRB53_019048</name>
</gene>
<dbReference type="EMBL" id="CM056813">
    <property type="protein sequence ID" value="KAJ8642354.1"/>
    <property type="molecule type" value="Genomic_DNA"/>
</dbReference>
<organism evidence="1 2">
    <name type="scientific">Persea americana</name>
    <name type="common">Avocado</name>
    <dbReference type="NCBI Taxonomy" id="3435"/>
    <lineage>
        <taxon>Eukaryota</taxon>
        <taxon>Viridiplantae</taxon>
        <taxon>Streptophyta</taxon>
        <taxon>Embryophyta</taxon>
        <taxon>Tracheophyta</taxon>
        <taxon>Spermatophyta</taxon>
        <taxon>Magnoliopsida</taxon>
        <taxon>Magnoliidae</taxon>
        <taxon>Laurales</taxon>
        <taxon>Lauraceae</taxon>
        <taxon>Persea</taxon>
    </lineage>
</organism>
<dbReference type="Proteomes" id="UP001234297">
    <property type="component" value="Chromosome 5"/>
</dbReference>
<accession>A0ACC2M9G6</accession>